<feature type="region of interest" description="Disordered" evidence="12">
    <location>
        <begin position="263"/>
        <end position="312"/>
    </location>
</feature>
<keyword evidence="10" id="KW-0807">Transducer</keyword>
<keyword evidence="6 11" id="KW-0378">Hydrolase</keyword>
<reference evidence="16 18" key="2">
    <citation type="journal article" date="2019" name="Genome Biol. Evol.">
        <title>Insights into the evolution of the New World diploid cottons (Gossypium, subgenus Houzingenia) based on genome sequencing.</title>
        <authorList>
            <person name="Grover C.E."/>
            <person name="Arick M.A. 2nd"/>
            <person name="Thrash A."/>
            <person name="Conover J.L."/>
            <person name="Sanders W.S."/>
            <person name="Peterson D.G."/>
            <person name="Frelichowski J.E."/>
            <person name="Scheffler J.A."/>
            <person name="Scheffler B.E."/>
            <person name="Wendel J.F."/>
        </authorList>
    </citation>
    <scope>NUCLEOTIDE SEQUENCE [LARGE SCALE GENOMIC DNA]</scope>
    <source>
        <strain evidence="16">8</strain>
        <tissue evidence="16">Leaf</tissue>
    </source>
</reference>
<dbReference type="CDD" id="cd00275">
    <property type="entry name" value="C2_PLC_like"/>
    <property type="match status" value="1"/>
</dbReference>
<evidence type="ECO:0000313" key="17">
    <source>
        <dbReference type="Proteomes" id="UP000032304"/>
    </source>
</evidence>
<evidence type="ECO:0000256" key="5">
    <source>
        <dbReference type="ARBA" id="ARBA00022475"/>
    </source>
</evidence>
<dbReference type="Gene3D" id="3.20.20.190">
    <property type="entry name" value="Phosphatidylinositol (PI) phosphodiesterase"/>
    <property type="match status" value="1"/>
</dbReference>
<protein>
    <recommendedName>
        <fullName evidence="4 11">Phosphoinositide phospholipase C</fullName>
        <ecNumber evidence="4 11">3.1.4.11</ecNumber>
    </recommendedName>
</protein>
<evidence type="ECO:0000259" key="13">
    <source>
        <dbReference type="PROSITE" id="PS50004"/>
    </source>
</evidence>
<dbReference type="GO" id="GO:0004435">
    <property type="term" value="F:phosphatidylinositol-4,5-bisphosphate phospholipase C activity"/>
    <property type="evidence" value="ECO:0007669"/>
    <property type="project" value="UniProtKB-EC"/>
</dbReference>
<evidence type="ECO:0000256" key="6">
    <source>
        <dbReference type="ARBA" id="ARBA00022801"/>
    </source>
</evidence>
<keyword evidence="8 11" id="KW-0443">Lipid metabolism</keyword>
<name>A0A0D2TM48_GOSRA</name>
<dbReference type="Pfam" id="PF00387">
    <property type="entry name" value="PI-PLC-Y"/>
    <property type="match status" value="1"/>
</dbReference>
<dbReference type="PROSITE" id="PS50008">
    <property type="entry name" value="PIPLC_Y_DOMAIN"/>
    <property type="match status" value="1"/>
</dbReference>
<feature type="compositionally biased region" description="Basic and acidic residues" evidence="12">
    <location>
        <begin position="301"/>
        <end position="310"/>
    </location>
</feature>
<evidence type="ECO:0000313" key="15">
    <source>
        <dbReference type="EMBL" id="KJB55726.1"/>
    </source>
</evidence>
<reference evidence="16" key="3">
    <citation type="submission" date="2020-04" db="EMBL/GenBank/DDBJ databases">
        <authorList>
            <person name="Grover C.E."/>
            <person name="Arick M.A. II"/>
            <person name="Thrash A."/>
            <person name="Conover J.L."/>
            <person name="Sanders W.S."/>
            <person name="Peterson D.G."/>
            <person name="Scheffler J.A."/>
            <person name="Scheffler B.E."/>
            <person name="Wendel J.F."/>
        </authorList>
    </citation>
    <scope>NUCLEOTIDE SEQUENCE</scope>
    <source>
        <strain evidence="16">8</strain>
        <tissue evidence="16">Leaf</tissue>
    </source>
</reference>
<dbReference type="Gramene" id="KJB55726">
    <property type="protein sequence ID" value="KJB55726"/>
    <property type="gene ID" value="B456_009G091700"/>
</dbReference>
<dbReference type="Proteomes" id="UP000032304">
    <property type="component" value="Chromosome 9"/>
</dbReference>
<dbReference type="OrthoDB" id="269822at2759"/>
<dbReference type="OMA" id="ILVKWKM"/>
<comment type="catalytic activity">
    <reaction evidence="1 11">
        <text>a 1,2-diacyl-sn-glycero-3-phospho-(1D-myo-inositol-4,5-bisphosphate) + H2O = 1D-myo-inositol 1,4,5-trisphosphate + a 1,2-diacyl-sn-glycerol + H(+)</text>
        <dbReference type="Rhea" id="RHEA:33179"/>
        <dbReference type="ChEBI" id="CHEBI:15377"/>
        <dbReference type="ChEBI" id="CHEBI:15378"/>
        <dbReference type="ChEBI" id="CHEBI:17815"/>
        <dbReference type="ChEBI" id="CHEBI:58456"/>
        <dbReference type="ChEBI" id="CHEBI:203600"/>
        <dbReference type="EC" id="3.1.4.11"/>
    </reaction>
</comment>
<dbReference type="STRING" id="29730.A0A0D2TM48"/>
<organism evidence="15 17">
    <name type="scientific">Gossypium raimondii</name>
    <name type="common">Peruvian cotton</name>
    <name type="synonym">Gossypium klotzschianum subsp. raimondii</name>
    <dbReference type="NCBI Taxonomy" id="29730"/>
    <lineage>
        <taxon>Eukaryota</taxon>
        <taxon>Viridiplantae</taxon>
        <taxon>Streptophyta</taxon>
        <taxon>Embryophyta</taxon>
        <taxon>Tracheophyta</taxon>
        <taxon>Spermatophyta</taxon>
        <taxon>Magnoliopsida</taxon>
        <taxon>eudicotyledons</taxon>
        <taxon>Gunneridae</taxon>
        <taxon>Pentapetalae</taxon>
        <taxon>rosids</taxon>
        <taxon>malvids</taxon>
        <taxon>Malvales</taxon>
        <taxon>Malvaceae</taxon>
        <taxon>Malvoideae</taxon>
        <taxon>Gossypium</taxon>
    </lineage>
</organism>
<dbReference type="PROSITE" id="PS50007">
    <property type="entry name" value="PIPLC_X_DOMAIN"/>
    <property type="match status" value="1"/>
</dbReference>
<keyword evidence="9" id="KW-0472">Membrane</keyword>
<keyword evidence="17" id="KW-1185">Reference proteome</keyword>
<keyword evidence="5" id="KW-1003">Cell membrane</keyword>
<dbReference type="GO" id="GO:0051209">
    <property type="term" value="P:release of sequestered calcium ion into cytosol"/>
    <property type="evidence" value="ECO:0007669"/>
    <property type="project" value="TreeGrafter"/>
</dbReference>
<dbReference type="InterPro" id="IPR017946">
    <property type="entry name" value="PLC-like_Pdiesterase_TIM-brl"/>
</dbReference>
<dbReference type="GO" id="GO:0016042">
    <property type="term" value="P:lipid catabolic process"/>
    <property type="evidence" value="ECO:0007669"/>
    <property type="project" value="UniProtKB-KW"/>
</dbReference>
<dbReference type="SUPFAM" id="SSF47473">
    <property type="entry name" value="EF-hand"/>
    <property type="match status" value="1"/>
</dbReference>
<dbReference type="InterPro" id="IPR035892">
    <property type="entry name" value="C2_domain_sf"/>
</dbReference>
<dbReference type="InterPro" id="IPR011992">
    <property type="entry name" value="EF-hand-dom_pair"/>
</dbReference>
<dbReference type="SMART" id="SM00148">
    <property type="entry name" value="PLCXc"/>
    <property type="match status" value="1"/>
</dbReference>
<dbReference type="EC" id="3.1.4.11" evidence="4 11"/>
<dbReference type="AlphaFoldDB" id="A0A0D2TM48"/>
<dbReference type="InterPro" id="IPR000909">
    <property type="entry name" value="PLipase_C_PInositol-sp_X_dom"/>
</dbReference>
<evidence type="ECO:0000256" key="10">
    <source>
        <dbReference type="ARBA" id="ARBA00023224"/>
    </source>
</evidence>
<accession>A0A0D2TM48</accession>
<comment type="cofactor">
    <cofactor evidence="2">
        <name>Ca(2+)</name>
        <dbReference type="ChEBI" id="CHEBI:29108"/>
    </cofactor>
</comment>
<evidence type="ECO:0000256" key="1">
    <source>
        <dbReference type="ARBA" id="ARBA00001195"/>
    </source>
</evidence>
<dbReference type="InterPro" id="IPR000008">
    <property type="entry name" value="C2_dom"/>
</dbReference>
<dbReference type="PANTHER" id="PTHR10336">
    <property type="entry name" value="PHOSPHOINOSITIDE-SPECIFIC PHOSPHOLIPASE C FAMILY PROTEIN"/>
    <property type="match status" value="1"/>
</dbReference>
<dbReference type="PRINTS" id="PR00390">
    <property type="entry name" value="PHPHLIPASEC"/>
</dbReference>
<keyword evidence="7 11" id="KW-0442">Lipid degradation</keyword>
<gene>
    <name evidence="15" type="ORF">B456_009G091700</name>
    <name evidence="16" type="ORF">Gorai_011441</name>
</gene>
<evidence type="ECO:0000256" key="12">
    <source>
        <dbReference type="SAM" id="MobiDB-lite"/>
    </source>
</evidence>
<dbReference type="InterPro" id="IPR015359">
    <property type="entry name" value="PLC_EF-hand-like"/>
</dbReference>
<dbReference type="Gene3D" id="2.60.40.150">
    <property type="entry name" value="C2 domain"/>
    <property type="match status" value="1"/>
</dbReference>
<dbReference type="EMBL" id="JABEZZ010000009">
    <property type="protein sequence ID" value="MBA0594538.1"/>
    <property type="molecule type" value="Genomic_DNA"/>
</dbReference>
<dbReference type="GO" id="GO:0048015">
    <property type="term" value="P:phosphatidylinositol-mediated signaling"/>
    <property type="evidence" value="ECO:0007669"/>
    <property type="project" value="TreeGrafter"/>
</dbReference>
<dbReference type="EMBL" id="CM001748">
    <property type="protein sequence ID" value="KJB55726.1"/>
    <property type="molecule type" value="Genomic_DNA"/>
</dbReference>
<evidence type="ECO:0000256" key="4">
    <source>
        <dbReference type="ARBA" id="ARBA00012368"/>
    </source>
</evidence>
<evidence type="ECO:0000256" key="8">
    <source>
        <dbReference type="ARBA" id="ARBA00023098"/>
    </source>
</evidence>
<evidence type="ECO:0000256" key="9">
    <source>
        <dbReference type="ARBA" id="ARBA00023136"/>
    </source>
</evidence>
<evidence type="ECO:0000313" key="18">
    <source>
        <dbReference type="Proteomes" id="UP000593578"/>
    </source>
</evidence>
<reference evidence="15 17" key="1">
    <citation type="journal article" date="2012" name="Nature">
        <title>Repeated polyploidization of Gossypium genomes and the evolution of spinnable cotton fibres.</title>
        <authorList>
            <person name="Paterson A.H."/>
            <person name="Wendel J.F."/>
            <person name="Gundlach H."/>
            <person name="Guo H."/>
            <person name="Jenkins J."/>
            <person name="Jin D."/>
            <person name="Llewellyn D."/>
            <person name="Showmaker K.C."/>
            <person name="Shu S."/>
            <person name="Udall J."/>
            <person name="Yoo M.J."/>
            <person name="Byers R."/>
            <person name="Chen W."/>
            <person name="Doron-Faigenboim A."/>
            <person name="Duke M.V."/>
            <person name="Gong L."/>
            <person name="Grimwood J."/>
            <person name="Grover C."/>
            <person name="Grupp K."/>
            <person name="Hu G."/>
            <person name="Lee T.H."/>
            <person name="Li J."/>
            <person name="Lin L."/>
            <person name="Liu T."/>
            <person name="Marler B.S."/>
            <person name="Page J.T."/>
            <person name="Roberts A.W."/>
            <person name="Romanel E."/>
            <person name="Sanders W.S."/>
            <person name="Szadkowski E."/>
            <person name="Tan X."/>
            <person name="Tang H."/>
            <person name="Xu C."/>
            <person name="Wang J."/>
            <person name="Wang Z."/>
            <person name="Zhang D."/>
            <person name="Zhang L."/>
            <person name="Ashrafi H."/>
            <person name="Bedon F."/>
            <person name="Bowers J.E."/>
            <person name="Brubaker C.L."/>
            <person name="Chee P.W."/>
            <person name="Das S."/>
            <person name="Gingle A.R."/>
            <person name="Haigler C.H."/>
            <person name="Harker D."/>
            <person name="Hoffmann L.V."/>
            <person name="Hovav R."/>
            <person name="Jones D.C."/>
            <person name="Lemke C."/>
            <person name="Mansoor S."/>
            <person name="ur Rahman M."/>
            <person name="Rainville L.N."/>
            <person name="Rambani A."/>
            <person name="Reddy U.K."/>
            <person name="Rong J.K."/>
            <person name="Saranga Y."/>
            <person name="Scheffler B.E."/>
            <person name="Scheffler J.A."/>
            <person name="Stelly D.M."/>
            <person name="Triplett B.A."/>
            <person name="Van Deynze A."/>
            <person name="Vaslin M.F."/>
            <person name="Waghmare V.N."/>
            <person name="Walford S.A."/>
            <person name="Wright R.J."/>
            <person name="Zaki E.A."/>
            <person name="Zhang T."/>
            <person name="Dennis E.S."/>
            <person name="Mayer K.F."/>
            <person name="Peterson D.G."/>
            <person name="Rokhsar D.S."/>
            <person name="Wang X."/>
            <person name="Schmutz J."/>
        </authorList>
    </citation>
    <scope>NUCLEOTIDE SEQUENCE [LARGE SCALE GENOMIC DNA]</scope>
</reference>
<dbReference type="Pfam" id="PF00168">
    <property type="entry name" value="C2"/>
    <property type="match status" value="1"/>
</dbReference>
<dbReference type="GO" id="GO:0005886">
    <property type="term" value="C:plasma membrane"/>
    <property type="evidence" value="ECO:0007669"/>
    <property type="project" value="UniProtKB-SubCell"/>
</dbReference>
<dbReference type="GO" id="GO:0006950">
    <property type="term" value="P:response to stress"/>
    <property type="evidence" value="ECO:0007669"/>
    <property type="project" value="UniProtKB-ARBA"/>
</dbReference>
<dbReference type="Proteomes" id="UP000593578">
    <property type="component" value="Unassembled WGS sequence"/>
</dbReference>
<dbReference type="Pfam" id="PF09279">
    <property type="entry name" value="EF-hand_like"/>
    <property type="match status" value="1"/>
</dbReference>
<dbReference type="eggNOG" id="KOG0169">
    <property type="taxonomic scope" value="Eukaryota"/>
</dbReference>
<evidence type="ECO:0000256" key="3">
    <source>
        <dbReference type="ARBA" id="ARBA00004202"/>
    </source>
</evidence>
<evidence type="ECO:0000259" key="14">
    <source>
        <dbReference type="PROSITE" id="PS50008"/>
    </source>
</evidence>
<feature type="domain" description="PI-PLC Y-box" evidence="14">
    <location>
        <begin position="359"/>
        <end position="445"/>
    </location>
</feature>
<proteinExistence type="predicted"/>
<dbReference type="InterPro" id="IPR001192">
    <property type="entry name" value="PI-PLC_fam"/>
</dbReference>
<dbReference type="FunFam" id="2.60.40.150:FF:000060">
    <property type="entry name" value="Phosphoinositide phospholipase C"/>
    <property type="match status" value="1"/>
</dbReference>
<dbReference type="SMART" id="SM00239">
    <property type="entry name" value="C2"/>
    <property type="match status" value="1"/>
</dbReference>
<dbReference type="PANTHER" id="PTHR10336:SF157">
    <property type="entry name" value="PHOSPHOINOSITIDE PHOSPHOLIPASE C"/>
    <property type="match status" value="1"/>
</dbReference>
<dbReference type="Pfam" id="PF00388">
    <property type="entry name" value="PI-PLC-X"/>
    <property type="match status" value="1"/>
</dbReference>
<dbReference type="SUPFAM" id="SSF51695">
    <property type="entry name" value="PLC-like phosphodiesterases"/>
    <property type="match status" value="1"/>
</dbReference>
<dbReference type="InterPro" id="IPR001711">
    <property type="entry name" value="PLipase_C_Pinositol-sp_Y"/>
</dbReference>
<dbReference type="CDD" id="cd08599">
    <property type="entry name" value="PI-PLCc_plant"/>
    <property type="match status" value="1"/>
</dbReference>
<sequence length="598" mass="67926">MGYMGDYSMCICFPKKFGVTEAGPPVDVKEVFMKYATGGGSGMTVEQLRRFLVEVQGDVEASMEDAERIVEEVFKRRHNNVKLPELALSLEDFQFYLFCVDLNPPLLNKVHQDMTAPLSHYFIYTGHNSYLTGNQISSDCSDVPIIKALKRGLRVVELDLWPNSSKDDVLVLHGWTLTTPVELIKCLRSIKEHAFSASPYPVIITFEDHLTPDLQAKVAQMVIQTFGNMLFCPPESDCVKEFPSPEELKYRIVISTKPPKEYLEDKNLSSRGSNSLKDKDSDEDTWGRMSADLTNDDDKSDCDASEHSQCDGDNEACDQLLRPLGAPAYKNLISIPAGKPKGKLREKLKVEKDKVRRLSLSEQKFEKATVCHGTDVVRFTQRNILRIYPKGTRVNSSNYNPLIGWMHGAQMVALNMQGYGKPLWLMHGMFGSNGGCGYVKKPDFLMNVGPNDQVFDAKAKLPVKKILKVKVHMGDGWHLDFKQRYLNLWSSPEFYTRVGIAGVPADKTMKKTKKRKGNWTRVWDEEFTFQLTVPEIALLRIEVHEYNMSEKDDFAGQTCLPVSELRPGFRAVPLFNRKGEEYTSLRLLLRFEFVQVDI</sequence>
<evidence type="ECO:0000256" key="11">
    <source>
        <dbReference type="RuleBase" id="RU361133"/>
    </source>
</evidence>
<dbReference type="SMART" id="SM00149">
    <property type="entry name" value="PLCYc"/>
    <property type="match status" value="1"/>
</dbReference>
<evidence type="ECO:0000256" key="7">
    <source>
        <dbReference type="ARBA" id="ARBA00022963"/>
    </source>
</evidence>
<dbReference type="SUPFAM" id="SSF49562">
    <property type="entry name" value="C2 domain (Calcium/lipid-binding domain, CaLB)"/>
    <property type="match status" value="1"/>
</dbReference>
<evidence type="ECO:0000256" key="2">
    <source>
        <dbReference type="ARBA" id="ARBA00001913"/>
    </source>
</evidence>
<comment type="subcellular location">
    <subcellularLocation>
        <location evidence="3">Cell membrane</location>
        <topology evidence="3">Peripheral membrane protein</topology>
    </subcellularLocation>
</comment>
<dbReference type="Gene3D" id="1.10.238.10">
    <property type="entry name" value="EF-hand"/>
    <property type="match status" value="1"/>
</dbReference>
<dbReference type="PROSITE" id="PS50004">
    <property type="entry name" value="C2"/>
    <property type="match status" value="1"/>
</dbReference>
<evidence type="ECO:0000313" key="16">
    <source>
        <dbReference type="EMBL" id="MBA0594538.1"/>
    </source>
</evidence>
<feature type="domain" description="C2" evidence="13">
    <location>
        <begin position="440"/>
        <end position="576"/>
    </location>
</feature>
<dbReference type="KEGG" id="gra:105770227"/>